<evidence type="ECO:0000259" key="2">
    <source>
        <dbReference type="PROSITE" id="PS50930"/>
    </source>
</evidence>
<gene>
    <name evidence="3" type="ORF">EGT74_17190</name>
</gene>
<organism evidence="3 4">
    <name type="scientific">Chitinophaga lutea</name>
    <dbReference type="NCBI Taxonomy" id="2488634"/>
    <lineage>
        <taxon>Bacteria</taxon>
        <taxon>Pseudomonadati</taxon>
        <taxon>Bacteroidota</taxon>
        <taxon>Chitinophagia</taxon>
        <taxon>Chitinophagales</taxon>
        <taxon>Chitinophagaceae</taxon>
        <taxon>Chitinophaga</taxon>
    </lineage>
</organism>
<dbReference type="PANTHER" id="PTHR37299:SF1">
    <property type="entry name" value="STAGE 0 SPORULATION PROTEIN A HOMOLOG"/>
    <property type="match status" value="1"/>
</dbReference>
<dbReference type="SMART" id="SM00850">
    <property type="entry name" value="LytTR"/>
    <property type="match status" value="1"/>
</dbReference>
<comment type="caution">
    <text evidence="3">The sequence shown here is derived from an EMBL/GenBank/DDBJ whole genome shotgun (WGS) entry which is preliminary data.</text>
</comment>
<name>A0A3N4PXG5_9BACT</name>
<evidence type="ECO:0000313" key="4">
    <source>
        <dbReference type="Proteomes" id="UP000278351"/>
    </source>
</evidence>
<dbReference type="EMBL" id="RPDH01000002">
    <property type="protein sequence ID" value="RPE08767.1"/>
    <property type="molecule type" value="Genomic_DNA"/>
</dbReference>
<keyword evidence="1" id="KW-0472">Membrane</keyword>
<dbReference type="PROSITE" id="PS50930">
    <property type="entry name" value="HTH_LYTTR"/>
    <property type="match status" value="1"/>
</dbReference>
<reference evidence="3 4" key="1">
    <citation type="submission" date="2018-11" db="EMBL/GenBank/DDBJ databases">
        <title>Chitinophaga lutea sp.nov., isolate from arsenic contaminated soil.</title>
        <authorList>
            <person name="Zong Y."/>
        </authorList>
    </citation>
    <scope>NUCLEOTIDE SEQUENCE [LARGE SCALE GENOMIC DNA]</scope>
    <source>
        <strain evidence="3 4">ZY74</strain>
    </source>
</reference>
<dbReference type="GO" id="GO:0003677">
    <property type="term" value="F:DNA binding"/>
    <property type="evidence" value="ECO:0007669"/>
    <property type="project" value="InterPro"/>
</dbReference>
<dbReference type="Pfam" id="PF04397">
    <property type="entry name" value="LytTR"/>
    <property type="match status" value="1"/>
</dbReference>
<sequence length="295" mass="33491">MKNTLTLPTSPLPQLTGFHAPFALLEPVKNRALLIVFCGVFSFLFMYIFSPFNMNQWYQGGPQSVTGVFGIFSLCGMAGLSISQFGLMRLKGPKPLSCLQFMGWFAGEVMLVALIVNIVNVSMHDYLQYSWLEYSDTLKFSFGVMALPYSIALLWFYNREKVAELRYRGETKTAAPETDTCLHISDEYGKLALSLQPGQLLMMKAEDNYVQVFYQHGQTIRKELIRNSLKKLEGQLAGHGFVRAHRSYMVNLSRVILFRKNSRGHYIQIDGMEDVTIPVSGSYLPDFQQRFTPAV</sequence>
<feature type="transmembrane region" description="Helical" evidence="1">
    <location>
        <begin position="32"/>
        <end position="49"/>
    </location>
</feature>
<dbReference type="PANTHER" id="PTHR37299">
    <property type="entry name" value="TRANSCRIPTIONAL REGULATOR-RELATED"/>
    <property type="match status" value="1"/>
</dbReference>
<dbReference type="RefSeq" id="WP_123847762.1">
    <property type="nucleotide sequence ID" value="NZ_RPDH01000002.1"/>
</dbReference>
<feature type="transmembrane region" description="Helical" evidence="1">
    <location>
        <begin position="69"/>
        <end position="87"/>
    </location>
</feature>
<dbReference type="GO" id="GO:0000156">
    <property type="term" value="F:phosphorelay response regulator activity"/>
    <property type="evidence" value="ECO:0007669"/>
    <property type="project" value="InterPro"/>
</dbReference>
<keyword evidence="4" id="KW-1185">Reference proteome</keyword>
<evidence type="ECO:0000313" key="3">
    <source>
        <dbReference type="EMBL" id="RPE08767.1"/>
    </source>
</evidence>
<dbReference type="OrthoDB" id="1118393at2"/>
<proteinExistence type="predicted"/>
<dbReference type="InterPro" id="IPR046947">
    <property type="entry name" value="LytR-like"/>
</dbReference>
<keyword evidence="1" id="KW-0812">Transmembrane</keyword>
<dbReference type="Proteomes" id="UP000278351">
    <property type="component" value="Unassembled WGS sequence"/>
</dbReference>
<keyword evidence="1" id="KW-1133">Transmembrane helix</keyword>
<protein>
    <submittedName>
        <fullName evidence="3">LytTR family transcriptional regulator</fullName>
    </submittedName>
</protein>
<accession>A0A3N4PXG5</accession>
<dbReference type="InterPro" id="IPR007492">
    <property type="entry name" value="LytTR_DNA-bd_dom"/>
</dbReference>
<dbReference type="Gene3D" id="2.40.50.1020">
    <property type="entry name" value="LytTr DNA-binding domain"/>
    <property type="match status" value="1"/>
</dbReference>
<feature type="transmembrane region" description="Helical" evidence="1">
    <location>
        <begin position="140"/>
        <end position="158"/>
    </location>
</feature>
<dbReference type="AlphaFoldDB" id="A0A3N4PXG5"/>
<feature type="domain" description="HTH LytTR-type" evidence="2">
    <location>
        <begin position="184"/>
        <end position="293"/>
    </location>
</feature>
<evidence type="ECO:0000256" key="1">
    <source>
        <dbReference type="SAM" id="Phobius"/>
    </source>
</evidence>
<feature type="transmembrane region" description="Helical" evidence="1">
    <location>
        <begin position="99"/>
        <end position="120"/>
    </location>
</feature>